<feature type="compositionally biased region" description="Basic and acidic residues" evidence="1">
    <location>
        <begin position="348"/>
        <end position="359"/>
    </location>
</feature>
<gene>
    <name evidence="2" type="ORF">VHEMI06039</name>
</gene>
<feature type="region of interest" description="Disordered" evidence="1">
    <location>
        <begin position="348"/>
        <end position="370"/>
    </location>
</feature>
<reference evidence="2 3" key="1">
    <citation type="journal article" date="2015" name="Genome Announc.">
        <title>Draft Genome Sequence and Gene Annotation of the Entomopathogenic Fungus Verticillium hemipterigenum.</title>
        <authorList>
            <person name="Horn F."/>
            <person name="Habel A."/>
            <person name="Scharf D.H."/>
            <person name="Dworschak J."/>
            <person name="Brakhage A.A."/>
            <person name="Guthke R."/>
            <person name="Hertweck C."/>
            <person name="Linde J."/>
        </authorList>
    </citation>
    <scope>NUCLEOTIDE SEQUENCE [LARGE SCALE GENOMIC DNA]</scope>
</reference>
<dbReference type="PANTHER" id="PTHR31252:SF11">
    <property type="entry name" value="DUF4419 DOMAIN-CONTAINING PROTEIN"/>
    <property type="match status" value="1"/>
</dbReference>
<dbReference type="Pfam" id="PF14388">
    <property type="entry name" value="DUF4419"/>
    <property type="match status" value="1"/>
</dbReference>
<evidence type="ECO:0000313" key="3">
    <source>
        <dbReference type="Proteomes" id="UP000039046"/>
    </source>
</evidence>
<dbReference type="EMBL" id="CDHN01000003">
    <property type="protein sequence ID" value="CEJ90243.1"/>
    <property type="molecule type" value="Genomic_DNA"/>
</dbReference>
<protein>
    <recommendedName>
        <fullName evidence="4">DUF4419 domain-containing protein</fullName>
    </recommendedName>
</protein>
<feature type="compositionally biased region" description="Basic residues" evidence="1">
    <location>
        <begin position="360"/>
        <end position="370"/>
    </location>
</feature>
<dbReference type="AlphaFoldDB" id="A0A0A1TII4"/>
<dbReference type="OrthoDB" id="9978173at2759"/>
<proteinExistence type="predicted"/>
<dbReference type="InterPro" id="IPR025533">
    <property type="entry name" value="DUF4419"/>
</dbReference>
<dbReference type="STRING" id="1531966.A0A0A1TII4"/>
<name>A0A0A1TII4_9HYPO</name>
<organism evidence="2 3">
    <name type="scientific">[Torrubiella] hemipterigena</name>
    <dbReference type="NCBI Taxonomy" id="1531966"/>
    <lineage>
        <taxon>Eukaryota</taxon>
        <taxon>Fungi</taxon>
        <taxon>Dikarya</taxon>
        <taxon>Ascomycota</taxon>
        <taxon>Pezizomycotina</taxon>
        <taxon>Sordariomycetes</taxon>
        <taxon>Hypocreomycetidae</taxon>
        <taxon>Hypocreales</taxon>
        <taxon>Clavicipitaceae</taxon>
        <taxon>Clavicipitaceae incertae sedis</taxon>
        <taxon>'Torrubiella' clade</taxon>
    </lineage>
</organism>
<accession>A0A0A1TII4</accession>
<evidence type="ECO:0000256" key="1">
    <source>
        <dbReference type="SAM" id="MobiDB-lite"/>
    </source>
</evidence>
<sequence length="370" mass="41524">MPVAFTVAQHPAVEFKRQAAEDADSLLKGVGRSHTNKACRIIQIAFSAPLSGEEAVSPSPNGFLWASVFAYSNHHHLVLRPEDVWFAILSQLSFYIDAHAEELRSFFVEHEGQDKILFEGPGPVFEFDFAIVSQALGAMMAKKMKDTALYDWSVASVLFMGAMQKYFSFECCTMCGLPSVTLLGDVEDWKDILSRLDRLPQLGEEPTQFAEMLTPILEYFVLSFEQPQSSQVQSFWENIVHEDNMSGGPYYSGWICASAYWNEQGKASYRRQINASLRGVSYPYINSSDIPLGFASVPVKLHTEPELTECTMVAGSMSIRARSTHQTGDTVQPVSGWMMYEDCELPAHEVERGPREARESRKRRDAKNDG</sequence>
<evidence type="ECO:0008006" key="4">
    <source>
        <dbReference type="Google" id="ProtNLM"/>
    </source>
</evidence>
<dbReference type="Proteomes" id="UP000039046">
    <property type="component" value="Unassembled WGS sequence"/>
</dbReference>
<evidence type="ECO:0000313" key="2">
    <source>
        <dbReference type="EMBL" id="CEJ90243.1"/>
    </source>
</evidence>
<keyword evidence="3" id="KW-1185">Reference proteome</keyword>
<dbReference type="PANTHER" id="PTHR31252">
    <property type="entry name" value="DUF4419 DOMAIN-CONTAINING PROTEIN"/>
    <property type="match status" value="1"/>
</dbReference>
<dbReference type="HOGENOM" id="CLU_037155_2_0_1"/>